<dbReference type="PANTHER" id="PTHR43883">
    <property type="entry name" value="SLR0207 PROTEIN"/>
    <property type="match status" value="1"/>
</dbReference>
<reference evidence="2 3" key="1">
    <citation type="submission" date="2006-02" db="EMBL/GenBank/DDBJ databases">
        <authorList>
            <person name="Waterbury J."/>
            <person name="Ferriera S."/>
            <person name="Johnson J."/>
            <person name="Kravitz S."/>
            <person name="Halpern A."/>
            <person name="Remington K."/>
            <person name="Beeson K."/>
            <person name="Tran B."/>
            <person name="Rogers Y.-H."/>
            <person name="Friedman R."/>
            <person name="Venter J.C."/>
        </authorList>
    </citation>
    <scope>NUCLEOTIDE SEQUENCE [LARGE SCALE GENOMIC DNA]</scope>
    <source>
        <strain evidence="2 3">Nb-231</strain>
    </source>
</reference>
<dbReference type="Proteomes" id="UP000003374">
    <property type="component" value="Unassembled WGS sequence"/>
</dbReference>
<dbReference type="PANTHER" id="PTHR43883:SF1">
    <property type="entry name" value="GLUCONOKINASE"/>
    <property type="match status" value="1"/>
</dbReference>
<dbReference type="EMBL" id="AAOF01000027">
    <property type="protein sequence ID" value="EAR20262.1"/>
    <property type="molecule type" value="Genomic_DNA"/>
</dbReference>
<protein>
    <recommendedName>
        <fullName evidence="1">RNA ligase domain-containing protein</fullName>
    </recommendedName>
</protein>
<dbReference type="STRING" id="314278.NB231_12936"/>
<sequence length="236" mass="26898">MTDEFFRFPHTPHIVWLGEGSPRDDKLLSATEVDALLAGPVVVEEKLDGANLGFSLPLDGTLRAQNRGTYLQAPFTGQFKRLTAWLAQHERPLAETLGNDLIAFGEWCAARHTLGYDRLPDWWLLFDVYDRRAGRFWGTRRRDTWAAAAGVAVVPELHRGETNLARLREWAMTERSHYRDGPLEGVVVRSEDADWSNARGKLVNPAFAAGIEAHWRRRRIEWNRLSSSPMPRSPTR</sequence>
<dbReference type="AlphaFoldDB" id="A4BVJ7"/>
<dbReference type="OrthoDB" id="255834at2"/>
<gene>
    <name evidence="2" type="ORF">NB231_12936</name>
</gene>
<dbReference type="InterPro" id="IPR052732">
    <property type="entry name" value="Cell-binding_unc_protein"/>
</dbReference>
<evidence type="ECO:0000259" key="1">
    <source>
        <dbReference type="Pfam" id="PF09414"/>
    </source>
</evidence>
<dbReference type="SUPFAM" id="SSF56091">
    <property type="entry name" value="DNA ligase/mRNA capping enzyme, catalytic domain"/>
    <property type="match status" value="1"/>
</dbReference>
<dbReference type="Gene3D" id="3.30.470.30">
    <property type="entry name" value="DNA ligase/mRNA capping enzyme"/>
    <property type="match status" value="1"/>
</dbReference>
<proteinExistence type="predicted"/>
<dbReference type="RefSeq" id="WP_005003265.1">
    <property type="nucleotide sequence ID" value="NZ_CH672427.1"/>
</dbReference>
<dbReference type="Pfam" id="PF09414">
    <property type="entry name" value="RNA_ligase"/>
    <property type="match status" value="1"/>
</dbReference>
<organism evidence="2 3">
    <name type="scientific">Nitrococcus mobilis Nb-231</name>
    <dbReference type="NCBI Taxonomy" id="314278"/>
    <lineage>
        <taxon>Bacteria</taxon>
        <taxon>Pseudomonadati</taxon>
        <taxon>Pseudomonadota</taxon>
        <taxon>Gammaproteobacteria</taxon>
        <taxon>Chromatiales</taxon>
        <taxon>Ectothiorhodospiraceae</taxon>
        <taxon>Nitrococcus</taxon>
    </lineage>
</organism>
<dbReference type="HOGENOM" id="CLU_081554_0_0_6"/>
<accession>A4BVJ7</accession>
<dbReference type="eggNOG" id="COG1423">
    <property type="taxonomic scope" value="Bacteria"/>
</dbReference>
<feature type="domain" description="RNA ligase" evidence="1">
    <location>
        <begin position="40"/>
        <end position="201"/>
    </location>
</feature>
<keyword evidence="3" id="KW-1185">Reference proteome</keyword>
<name>A4BVJ7_9GAMM</name>
<dbReference type="InterPro" id="IPR021122">
    <property type="entry name" value="RNA_ligase_dom_REL/Rnl2"/>
</dbReference>
<comment type="caution">
    <text evidence="2">The sequence shown here is derived from an EMBL/GenBank/DDBJ whole genome shotgun (WGS) entry which is preliminary data.</text>
</comment>
<evidence type="ECO:0000313" key="2">
    <source>
        <dbReference type="EMBL" id="EAR20262.1"/>
    </source>
</evidence>
<evidence type="ECO:0000313" key="3">
    <source>
        <dbReference type="Proteomes" id="UP000003374"/>
    </source>
</evidence>